<evidence type="ECO:0000256" key="1">
    <source>
        <dbReference type="SAM" id="MobiDB-lite"/>
    </source>
</evidence>
<dbReference type="AlphaFoldDB" id="M3ACP1"/>
<sequence>MGRSTGQGLARQATPRLTRAAGTSNEQMLYVLHCTREELVHLKAVVKDHMQKPLYDGVILLGQATHNFEDDKKQRIRDALWESVIDHDVACSEMLSGSRWAEGTQPPELHKHLRTVLLKIVSLHQAALALKKKAGTARMKAKKPGHVTGLSHQPAEGRRQRRPMGPRVVEVDSDGEEMIVVREPRDLRVRSLPAGDGSAHTRASPAITTSIPASGPEAANPAQIISGPATAPDPVPPIAPAQPASGPNFNEQVMTMMIQNQSMMLQMMAEIKDLKKGGQ</sequence>
<evidence type="ECO:0000313" key="2">
    <source>
        <dbReference type="EMBL" id="EME82311.1"/>
    </source>
</evidence>
<organism evidence="2 3">
    <name type="scientific">Pseudocercospora fijiensis (strain CIRAD86)</name>
    <name type="common">Black leaf streak disease fungus</name>
    <name type="synonym">Mycosphaerella fijiensis</name>
    <dbReference type="NCBI Taxonomy" id="383855"/>
    <lineage>
        <taxon>Eukaryota</taxon>
        <taxon>Fungi</taxon>
        <taxon>Dikarya</taxon>
        <taxon>Ascomycota</taxon>
        <taxon>Pezizomycotina</taxon>
        <taxon>Dothideomycetes</taxon>
        <taxon>Dothideomycetidae</taxon>
        <taxon>Mycosphaerellales</taxon>
        <taxon>Mycosphaerellaceae</taxon>
        <taxon>Pseudocercospora</taxon>
    </lineage>
</organism>
<protein>
    <submittedName>
        <fullName evidence="2">Uncharacterized protein</fullName>
    </submittedName>
</protein>
<gene>
    <name evidence="2" type="ORF">MYCFIDRAFT_82248</name>
</gene>
<dbReference type="OrthoDB" id="10487520at2759"/>
<dbReference type="RefSeq" id="XP_007927651.1">
    <property type="nucleotide sequence ID" value="XM_007929460.1"/>
</dbReference>
<name>M3ACP1_PSEFD</name>
<dbReference type="Proteomes" id="UP000016932">
    <property type="component" value="Unassembled WGS sequence"/>
</dbReference>
<dbReference type="HOGENOM" id="CLU_997933_0_0_1"/>
<keyword evidence="3" id="KW-1185">Reference proteome</keyword>
<dbReference type="GeneID" id="19341919"/>
<feature type="region of interest" description="Disordered" evidence="1">
    <location>
        <begin position="135"/>
        <end position="164"/>
    </location>
</feature>
<feature type="region of interest" description="Disordered" evidence="1">
    <location>
        <begin position="209"/>
        <end position="232"/>
    </location>
</feature>
<evidence type="ECO:0000313" key="3">
    <source>
        <dbReference type="Proteomes" id="UP000016932"/>
    </source>
</evidence>
<feature type="compositionally biased region" description="Basic residues" evidence="1">
    <location>
        <begin position="135"/>
        <end position="145"/>
    </location>
</feature>
<dbReference type="KEGG" id="pfj:MYCFIDRAFT_82248"/>
<dbReference type="EMBL" id="KB446559">
    <property type="protein sequence ID" value="EME82311.1"/>
    <property type="molecule type" value="Genomic_DNA"/>
</dbReference>
<proteinExistence type="predicted"/>
<dbReference type="VEuPathDB" id="FungiDB:MYCFIDRAFT_82248"/>
<accession>M3ACP1</accession>
<reference evidence="2 3" key="1">
    <citation type="journal article" date="2012" name="PLoS Pathog.">
        <title>Diverse lifestyles and strategies of plant pathogenesis encoded in the genomes of eighteen Dothideomycetes fungi.</title>
        <authorList>
            <person name="Ohm R.A."/>
            <person name="Feau N."/>
            <person name="Henrissat B."/>
            <person name="Schoch C.L."/>
            <person name="Horwitz B.A."/>
            <person name="Barry K.W."/>
            <person name="Condon B.J."/>
            <person name="Copeland A.C."/>
            <person name="Dhillon B."/>
            <person name="Glaser F."/>
            <person name="Hesse C.N."/>
            <person name="Kosti I."/>
            <person name="LaButti K."/>
            <person name="Lindquist E.A."/>
            <person name="Lucas S."/>
            <person name="Salamov A.A."/>
            <person name="Bradshaw R.E."/>
            <person name="Ciuffetti L."/>
            <person name="Hamelin R.C."/>
            <person name="Kema G.H.J."/>
            <person name="Lawrence C."/>
            <person name="Scott J.A."/>
            <person name="Spatafora J.W."/>
            <person name="Turgeon B.G."/>
            <person name="de Wit P.J.G.M."/>
            <person name="Zhong S."/>
            <person name="Goodwin S.B."/>
            <person name="Grigoriev I.V."/>
        </authorList>
    </citation>
    <scope>NUCLEOTIDE SEQUENCE [LARGE SCALE GENOMIC DNA]</scope>
    <source>
        <strain evidence="2 3">CIRAD86</strain>
    </source>
</reference>